<keyword evidence="2" id="KW-0596">Phosphopantetheine</keyword>
<feature type="domain" description="Carrier" evidence="4">
    <location>
        <begin position="930"/>
        <end position="1005"/>
    </location>
</feature>
<dbReference type="Gene3D" id="3.30.559.30">
    <property type="entry name" value="Nonribosomal peptide synthetase, condensation domain"/>
    <property type="match status" value="1"/>
</dbReference>
<dbReference type="InterPro" id="IPR001031">
    <property type="entry name" value="Thioesterase"/>
</dbReference>
<keyword evidence="6" id="KW-1185">Reference proteome</keyword>
<evidence type="ECO:0000313" key="6">
    <source>
        <dbReference type="Proteomes" id="UP000618445"/>
    </source>
</evidence>
<evidence type="ECO:0000313" key="5">
    <source>
        <dbReference type="EMBL" id="MBD2319330.1"/>
    </source>
</evidence>
<dbReference type="Pfam" id="PF13193">
    <property type="entry name" value="AMP-binding_C"/>
    <property type="match status" value="1"/>
</dbReference>
<dbReference type="Pfam" id="PF00550">
    <property type="entry name" value="PP-binding"/>
    <property type="match status" value="1"/>
</dbReference>
<reference evidence="5 6" key="1">
    <citation type="journal article" date="2020" name="ISME J.">
        <title>Comparative genomics reveals insights into cyanobacterial evolution and habitat adaptation.</title>
        <authorList>
            <person name="Chen M.Y."/>
            <person name="Teng W.K."/>
            <person name="Zhao L."/>
            <person name="Hu C.X."/>
            <person name="Zhou Y.K."/>
            <person name="Han B.P."/>
            <person name="Song L.R."/>
            <person name="Shu W.S."/>
        </authorList>
    </citation>
    <scope>NUCLEOTIDE SEQUENCE [LARGE SCALE GENOMIC DNA]</scope>
    <source>
        <strain evidence="5 6">FACHB-1050</strain>
    </source>
</reference>
<evidence type="ECO:0000259" key="4">
    <source>
        <dbReference type="PROSITE" id="PS50075"/>
    </source>
</evidence>
<dbReference type="SUPFAM" id="SSF56801">
    <property type="entry name" value="Acetyl-CoA synthetase-like"/>
    <property type="match status" value="1"/>
</dbReference>
<evidence type="ECO:0000256" key="3">
    <source>
        <dbReference type="ARBA" id="ARBA00022553"/>
    </source>
</evidence>
<dbReference type="InterPro" id="IPR009081">
    <property type="entry name" value="PP-bd_ACP"/>
</dbReference>
<dbReference type="InterPro" id="IPR025110">
    <property type="entry name" value="AMP-bd_C"/>
</dbReference>
<dbReference type="SUPFAM" id="SSF52777">
    <property type="entry name" value="CoA-dependent acyltransferases"/>
    <property type="match status" value="2"/>
</dbReference>
<dbReference type="NCBIfam" id="TIGR01733">
    <property type="entry name" value="AA-adenyl-dom"/>
    <property type="match status" value="1"/>
</dbReference>
<protein>
    <submittedName>
        <fullName evidence="5">Amino acid adenylation domain-containing protein</fullName>
    </submittedName>
</protein>
<dbReference type="Proteomes" id="UP000618445">
    <property type="component" value="Unassembled WGS sequence"/>
</dbReference>
<dbReference type="InterPro" id="IPR023213">
    <property type="entry name" value="CAT-like_dom_sf"/>
</dbReference>
<dbReference type="Gene3D" id="3.40.50.1820">
    <property type="entry name" value="alpha/beta hydrolase"/>
    <property type="match status" value="1"/>
</dbReference>
<dbReference type="Gene3D" id="2.30.38.10">
    <property type="entry name" value="Luciferase, Domain 3"/>
    <property type="match status" value="1"/>
</dbReference>
<dbReference type="Pfam" id="PF00975">
    <property type="entry name" value="Thioesterase"/>
    <property type="match status" value="1"/>
</dbReference>
<dbReference type="InterPro" id="IPR029058">
    <property type="entry name" value="AB_hydrolase_fold"/>
</dbReference>
<dbReference type="SUPFAM" id="SSF47336">
    <property type="entry name" value="ACP-like"/>
    <property type="match status" value="1"/>
</dbReference>
<name>A0ABR8CG25_9CYAN</name>
<dbReference type="InterPro" id="IPR000873">
    <property type="entry name" value="AMP-dep_synth/lig_dom"/>
</dbReference>
<dbReference type="PROSITE" id="PS50075">
    <property type="entry name" value="CARRIER"/>
    <property type="match status" value="1"/>
</dbReference>
<dbReference type="InterPro" id="IPR036736">
    <property type="entry name" value="ACP-like_sf"/>
</dbReference>
<dbReference type="PANTHER" id="PTHR45527:SF1">
    <property type="entry name" value="FATTY ACID SYNTHASE"/>
    <property type="match status" value="1"/>
</dbReference>
<dbReference type="PROSITE" id="PS00455">
    <property type="entry name" value="AMP_BINDING"/>
    <property type="match status" value="1"/>
</dbReference>
<dbReference type="Pfam" id="PF00668">
    <property type="entry name" value="Condensation"/>
    <property type="match status" value="1"/>
</dbReference>
<dbReference type="InterPro" id="IPR010071">
    <property type="entry name" value="AA_adenyl_dom"/>
</dbReference>
<dbReference type="EMBL" id="JACJQY010000048">
    <property type="protein sequence ID" value="MBD2319330.1"/>
    <property type="molecule type" value="Genomic_DNA"/>
</dbReference>
<proteinExistence type="predicted"/>
<dbReference type="PROSITE" id="PS00012">
    <property type="entry name" value="PHOSPHOPANTETHEINE"/>
    <property type="match status" value="1"/>
</dbReference>
<feature type="non-terminal residue" evidence="5">
    <location>
        <position position="1"/>
    </location>
</feature>
<evidence type="ECO:0000256" key="2">
    <source>
        <dbReference type="ARBA" id="ARBA00022450"/>
    </source>
</evidence>
<gene>
    <name evidence="5" type="ORF">H6G05_21125</name>
</gene>
<comment type="cofactor">
    <cofactor evidence="1">
        <name>pantetheine 4'-phosphate</name>
        <dbReference type="ChEBI" id="CHEBI:47942"/>
    </cofactor>
</comment>
<accession>A0ABR8CG25</accession>
<dbReference type="SUPFAM" id="SSF53474">
    <property type="entry name" value="alpha/beta-Hydrolases"/>
    <property type="match status" value="1"/>
</dbReference>
<dbReference type="PANTHER" id="PTHR45527">
    <property type="entry name" value="NONRIBOSOMAL PEPTIDE SYNTHETASE"/>
    <property type="match status" value="1"/>
</dbReference>
<dbReference type="Pfam" id="PF00501">
    <property type="entry name" value="AMP-binding"/>
    <property type="match status" value="1"/>
</dbReference>
<evidence type="ECO:0000256" key="1">
    <source>
        <dbReference type="ARBA" id="ARBA00001957"/>
    </source>
</evidence>
<dbReference type="Gene3D" id="1.10.1200.10">
    <property type="entry name" value="ACP-like"/>
    <property type="match status" value="1"/>
</dbReference>
<sequence>ILQRHDSLRSIFPVIDGLPVQQILPLQFLPLRTINLLTLTENDQTEKTHQLAREEAQRPFDLTKDLLIRSTLLQLGETSNVLLLTTHHIVSDDWSLRILQKELSVIYTAFRQGRISPLKELDIQYVDYVYWQQKRLNEKFLDQQLVYWEKQLAYAPPILDFPTDRPRTVTQTYQGETEFFILDVELTRQVKILSQRTGITLFMLLLSAFAILLSRYSRQQDVVIGSPIANRNRKELESLIGCFINLLALRIDLTGDPTFTELIQRVKDVSLGAYAHQELPFDKLVEKLCPSRSFSYSPIFQVMFVLQNAPVEISEPVDLKLIPLNSETGTAQYDLTLMMEETEIGLSGHFEYNSGLFDRLTIKRLISHFQILLESIVANPKQLISQLPILTEREKLQLLVEWNDTSTDYPQDRCIHHLFEEQVERTPDAIAVSFQDQNLTYRELNSRANQLAHYLQNLGVKPNVLVGICIERSLEMMVGLLGILKAGGAYVPLDPNYPQERIEYMIADAQMPVLLTQSKWKIQEHQAQVICLDSDWEKIAYQNPDNPAPINDNQHVAYVIYTSGSTGKPKGVMIGQKALVSFVQTAIAEYKISESDRVLQFASINFDAAVEEIFPSLCTGATLVLRTDKMLSDLRTFFQACEDLRLSVLDLPTAYWHQLAAELASTNESFPESLRLVIIGGEKVLLEPVRDWQQYVTKSGKGDRLQLINTYGPTETTVVATLYRIPNTFSNISEVPIGRPLAHLQTYILDSQLQPVPIGVTGELHIGGDSLAIGYLNRPDLTDEKFIPNPFSSQSGSRLYKTGDLARYLSDGNIEYLGRIDNQVKIRGFRIELGEVETALSQHPHLRATIVTTREDTPGDKRLVAYVVTEDQTQDIDLRAFLKERLPSYMIPSAFVFLEEMPITPNGKIDYRSLPAPDTSSTQLEKNFVPPRNSTEETLAKIWSYILGVERVGINDNFFELGGHSLLSVRLISEIEKAFNYQIPLSSLFKISTIAEIADLISSQPQETTIEKESSLGLNLDDYRALISHSAGKTGLRLGKRGLIINTLPDVQTTSKPFIWIGEGRTSKKLKLNRPVYVMPGASLSVSMNSHDNYISTISTLLVDELLSAQPVGSYSLGGWCYNGLVALEMAQQLRAMGKQVDLVSLIDTPGKSKIFEFTNKVNSSLGTLRFHLFQISKLSLKDKWHYIKSRVKRSQPDSNNLKTETKKEKFKFDQEAVDVLGKAGDDYEPKHYSGKILLVIGNEQVVHGQKDIKHFDLSWLFPTFGWGNLFQGKVHLAKIKCDHLELMEEPFCQEVGQTIQTIEDES</sequence>
<dbReference type="InterPro" id="IPR006162">
    <property type="entry name" value="Ppantetheine_attach_site"/>
</dbReference>
<dbReference type="CDD" id="cd19531">
    <property type="entry name" value="LCL_NRPS-like"/>
    <property type="match status" value="1"/>
</dbReference>
<dbReference type="InterPro" id="IPR001242">
    <property type="entry name" value="Condensation_dom"/>
</dbReference>
<dbReference type="InterPro" id="IPR020845">
    <property type="entry name" value="AMP-binding_CS"/>
</dbReference>
<dbReference type="InterPro" id="IPR045851">
    <property type="entry name" value="AMP-bd_C_sf"/>
</dbReference>
<comment type="caution">
    <text evidence="5">The sequence shown here is derived from an EMBL/GenBank/DDBJ whole genome shotgun (WGS) entry which is preliminary data.</text>
</comment>
<dbReference type="Gene3D" id="3.30.559.10">
    <property type="entry name" value="Chloramphenicol acetyltransferase-like domain"/>
    <property type="match status" value="1"/>
</dbReference>
<keyword evidence="3" id="KW-0597">Phosphoprotein</keyword>
<dbReference type="Gene3D" id="3.30.300.30">
    <property type="match status" value="1"/>
</dbReference>
<organism evidence="5 6">
    <name type="scientific">Phormidium tenue FACHB-1050</name>
    <dbReference type="NCBI Taxonomy" id="2692857"/>
    <lineage>
        <taxon>Bacteria</taxon>
        <taxon>Bacillati</taxon>
        <taxon>Cyanobacteriota</taxon>
        <taxon>Cyanophyceae</taxon>
        <taxon>Oscillatoriophycideae</taxon>
        <taxon>Oscillatoriales</taxon>
        <taxon>Oscillatoriaceae</taxon>
        <taxon>Phormidium</taxon>
    </lineage>
</organism>
<dbReference type="Gene3D" id="3.40.50.980">
    <property type="match status" value="2"/>
</dbReference>
<dbReference type="RefSeq" id="WP_190581203.1">
    <property type="nucleotide sequence ID" value="NZ_CAWPQU010000043.1"/>
</dbReference>